<dbReference type="Pfam" id="PF08447">
    <property type="entry name" value="PAS_3"/>
    <property type="match status" value="1"/>
</dbReference>
<dbReference type="InterPro" id="IPR029016">
    <property type="entry name" value="GAF-like_dom_sf"/>
</dbReference>
<reference evidence="17 18" key="1">
    <citation type="submission" date="2021-05" db="EMBL/GenBank/DDBJ databases">
        <title>Croceibacterium sp. LX-88 genome sequence.</title>
        <authorList>
            <person name="Luo X."/>
        </authorList>
    </citation>
    <scope>NUCLEOTIDE SEQUENCE [LARGE SCALE GENOMIC DNA]</scope>
    <source>
        <strain evidence="17 18">LX-88</strain>
    </source>
</reference>
<sequence>MDPEEEERLRILRAYGLDSLQDDPELSAIATFAAKLCEAPVALVSLVEEERQRFLAREGLDQRDTPRDVSFCTHAMMHGGLMQVRDPRSDPRFARNPYVIGEPFVRFYAGQPLLSEEGIALGALCIIDTHERPDGLTEMQRDGLSILAQAVMRRLRSRRHSIAARREHAERETYLRTLADSIPAIAWSADPAGNFDYFNQRMVEFTGEPEDTNGGSFHPEDWKRASAAWRHSLATGETYEIEHRLRRHDGEYRWMISRAVPVRDADGKIVRWFGTAVDIHDLYAASESRDLLAKELSHRIKNIFAVVSGLISLSVRNRPDVKGFGDELIGTIRALGRAHDYVRPAQGKRSGTLNGMLKDLFGPYRKESCPRISIHGDDLAIAPRSATPLALVFHELATNSAKYGALSSEEGTVELTVTDQGETMLLRWVERGGPPPKAKVKEGFGSRLVEMSVTGQLDGWWERRFEPAGLVCDLTVSRAAISR</sequence>
<dbReference type="InterPro" id="IPR001610">
    <property type="entry name" value="PAC"/>
</dbReference>
<dbReference type="InterPro" id="IPR000014">
    <property type="entry name" value="PAS"/>
</dbReference>
<evidence type="ECO:0000256" key="12">
    <source>
        <dbReference type="ARBA" id="ARBA00022840"/>
    </source>
</evidence>
<dbReference type="Pfam" id="PF07536">
    <property type="entry name" value="HWE_HK"/>
    <property type="match status" value="1"/>
</dbReference>
<dbReference type="PANTHER" id="PTHR41523:SF8">
    <property type="entry name" value="ETHYLENE RESPONSE SENSOR PROTEIN"/>
    <property type="match status" value="1"/>
</dbReference>
<dbReference type="Gene3D" id="3.30.450.40">
    <property type="match status" value="1"/>
</dbReference>
<feature type="domain" description="PAC" evidence="16">
    <location>
        <begin position="239"/>
        <end position="291"/>
    </location>
</feature>
<evidence type="ECO:0000256" key="1">
    <source>
        <dbReference type="ARBA" id="ARBA00000085"/>
    </source>
</evidence>
<evidence type="ECO:0000256" key="9">
    <source>
        <dbReference type="ARBA" id="ARBA00022737"/>
    </source>
</evidence>
<keyword evidence="12" id="KW-0067">ATP-binding</keyword>
<dbReference type="Gene3D" id="3.30.565.10">
    <property type="entry name" value="Histidine kinase-like ATPase, C-terminal domain"/>
    <property type="match status" value="1"/>
</dbReference>
<keyword evidence="10" id="KW-0547">Nucleotide-binding</keyword>
<dbReference type="EC" id="2.7.13.3" evidence="2"/>
<keyword evidence="4" id="KW-0597">Phosphoprotein</keyword>
<dbReference type="InterPro" id="IPR035965">
    <property type="entry name" value="PAS-like_dom_sf"/>
</dbReference>
<dbReference type="EMBL" id="JAHFVK010000002">
    <property type="protein sequence ID" value="MBT2135510.1"/>
    <property type="molecule type" value="Genomic_DNA"/>
</dbReference>
<accession>A0ABS5W8I4</accession>
<dbReference type="NCBIfam" id="TIGR00229">
    <property type="entry name" value="sensory_box"/>
    <property type="match status" value="1"/>
</dbReference>
<dbReference type="SMART" id="SM00911">
    <property type="entry name" value="HWE_HK"/>
    <property type="match status" value="1"/>
</dbReference>
<gene>
    <name evidence="17" type="ORF">KK137_14325</name>
</gene>
<dbReference type="InterPro" id="IPR036890">
    <property type="entry name" value="HATPase_C_sf"/>
</dbReference>
<keyword evidence="9" id="KW-0677">Repeat</keyword>
<evidence type="ECO:0000256" key="14">
    <source>
        <dbReference type="ARBA" id="ARBA00023026"/>
    </source>
</evidence>
<proteinExistence type="predicted"/>
<evidence type="ECO:0000256" key="3">
    <source>
        <dbReference type="ARBA" id="ARBA00022543"/>
    </source>
</evidence>
<keyword evidence="8" id="KW-0808">Transferase</keyword>
<comment type="catalytic activity">
    <reaction evidence="1">
        <text>ATP + protein L-histidine = ADP + protein N-phospho-L-histidine.</text>
        <dbReference type="EC" id="2.7.13.3"/>
    </reaction>
</comment>
<dbReference type="SUPFAM" id="SSF55781">
    <property type="entry name" value="GAF domain-like"/>
    <property type="match status" value="1"/>
</dbReference>
<dbReference type="SUPFAM" id="SSF55785">
    <property type="entry name" value="PYP-like sensor domain (PAS domain)"/>
    <property type="match status" value="1"/>
</dbReference>
<dbReference type="Proteomes" id="UP000811255">
    <property type="component" value="Unassembled WGS sequence"/>
</dbReference>
<keyword evidence="13" id="KW-0157">Chromophore</keyword>
<comment type="caution">
    <text evidence="17">The sequence shown here is derived from an EMBL/GenBank/DDBJ whole genome shotgun (WGS) entry which is preliminary data.</text>
</comment>
<name>A0ABS5W8I4_9SPHN</name>
<keyword evidence="14" id="KW-0843">Virulence</keyword>
<dbReference type="Gene3D" id="3.30.450.20">
    <property type="entry name" value="PAS domain"/>
    <property type="match status" value="1"/>
</dbReference>
<evidence type="ECO:0000259" key="16">
    <source>
        <dbReference type="PROSITE" id="PS50113"/>
    </source>
</evidence>
<keyword evidence="18" id="KW-1185">Reference proteome</keyword>
<evidence type="ECO:0000256" key="4">
    <source>
        <dbReference type="ARBA" id="ARBA00022553"/>
    </source>
</evidence>
<organism evidence="17 18">
    <name type="scientific">Croceibacterium selenioxidans</name>
    <dbReference type="NCBI Taxonomy" id="2838833"/>
    <lineage>
        <taxon>Bacteria</taxon>
        <taxon>Pseudomonadati</taxon>
        <taxon>Pseudomonadota</taxon>
        <taxon>Alphaproteobacteria</taxon>
        <taxon>Sphingomonadales</taxon>
        <taxon>Erythrobacteraceae</taxon>
        <taxon>Croceibacterium</taxon>
    </lineage>
</organism>
<dbReference type="InterPro" id="IPR000700">
    <property type="entry name" value="PAS-assoc_C"/>
</dbReference>
<keyword evidence="6" id="KW-0285">Flavoprotein</keyword>
<protein>
    <recommendedName>
        <fullName evidence="2">histidine kinase</fullName>
        <ecNumber evidence="2">2.7.13.3</ecNumber>
    </recommendedName>
</protein>
<evidence type="ECO:0000256" key="10">
    <source>
        <dbReference type="ARBA" id="ARBA00022741"/>
    </source>
</evidence>
<dbReference type="PANTHER" id="PTHR41523">
    <property type="entry name" value="TWO-COMPONENT SYSTEM SENSOR PROTEIN"/>
    <property type="match status" value="1"/>
</dbReference>
<dbReference type="InterPro" id="IPR013655">
    <property type="entry name" value="PAS_fold_3"/>
</dbReference>
<dbReference type="InterPro" id="IPR011102">
    <property type="entry name" value="Sig_transdc_His_kinase_HWE"/>
</dbReference>
<keyword evidence="7" id="KW-0288">FMN</keyword>
<evidence type="ECO:0000256" key="15">
    <source>
        <dbReference type="ARBA" id="ARBA00023170"/>
    </source>
</evidence>
<evidence type="ECO:0000256" key="6">
    <source>
        <dbReference type="ARBA" id="ARBA00022630"/>
    </source>
</evidence>
<evidence type="ECO:0000256" key="2">
    <source>
        <dbReference type="ARBA" id="ARBA00012438"/>
    </source>
</evidence>
<dbReference type="SMART" id="SM00086">
    <property type="entry name" value="PAC"/>
    <property type="match status" value="1"/>
</dbReference>
<keyword evidence="15" id="KW-0675">Receptor</keyword>
<evidence type="ECO:0000256" key="7">
    <source>
        <dbReference type="ARBA" id="ARBA00022643"/>
    </source>
</evidence>
<evidence type="ECO:0000256" key="13">
    <source>
        <dbReference type="ARBA" id="ARBA00022991"/>
    </source>
</evidence>
<keyword evidence="5" id="KW-0716">Sensory transduction</keyword>
<evidence type="ECO:0000313" key="18">
    <source>
        <dbReference type="Proteomes" id="UP000811255"/>
    </source>
</evidence>
<dbReference type="CDD" id="cd00130">
    <property type="entry name" value="PAS"/>
    <property type="match status" value="1"/>
</dbReference>
<dbReference type="PROSITE" id="PS50113">
    <property type="entry name" value="PAC"/>
    <property type="match status" value="1"/>
</dbReference>
<evidence type="ECO:0000313" key="17">
    <source>
        <dbReference type="EMBL" id="MBT2135510.1"/>
    </source>
</evidence>
<evidence type="ECO:0000256" key="5">
    <source>
        <dbReference type="ARBA" id="ARBA00022606"/>
    </source>
</evidence>
<keyword evidence="11" id="KW-0418">Kinase</keyword>
<evidence type="ECO:0000256" key="8">
    <source>
        <dbReference type="ARBA" id="ARBA00022679"/>
    </source>
</evidence>
<keyword evidence="3" id="KW-0600">Photoreceptor protein</keyword>
<evidence type="ECO:0000256" key="11">
    <source>
        <dbReference type="ARBA" id="ARBA00022777"/>
    </source>
</evidence>